<dbReference type="Gene3D" id="2.40.128.20">
    <property type="match status" value="1"/>
</dbReference>
<dbReference type="InterPro" id="IPR012674">
    <property type="entry name" value="Calycin"/>
</dbReference>
<dbReference type="HOGENOM" id="CLU_144765_1_0_4"/>
<dbReference type="Pfam" id="PF22036">
    <property type="entry name" value="MoaF_like"/>
    <property type="match status" value="1"/>
</dbReference>
<feature type="signal peptide" evidence="1">
    <location>
        <begin position="1"/>
        <end position="20"/>
    </location>
</feature>
<dbReference type="AlphaFoldDB" id="C6XAU3"/>
<organism evidence="3 4">
    <name type="scientific">Methylovorus glucosotrophus (strain SIP3-4)</name>
    <dbReference type="NCBI Taxonomy" id="582744"/>
    <lineage>
        <taxon>Bacteria</taxon>
        <taxon>Pseudomonadati</taxon>
        <taxon>Pseudomonadota</taxon>
        <taxon>Betaproteobacteria</taxon>
        <taxon>Nitrosomonadales</taxon>
        <taxon>Methylophilaceae</taxon>
        <taxon>Methylovorus</taxon>
    </lineage>
</organism>
<dbReference type="InterPro" id="IPR053892">
    <property type="entry name" value="MoaF-like"/>
</dbReference>
<reference evidence="4" key="1">
    <citation type="submission" date="2009-07" db="EMBL/GenBank/DDBJ databases">
        <title>Complete sequence of chromosome of Methylovorus sp. SIP3-4.</title>
        <authorList>
            <person name="Lucas S."/>
            <person name="Copeland A."/>
            <person name="Lapidus A."/>
            <person name="Glavina del Rio T."/>
            <person name="Tice H."/>
            <person name="Bruce D."/>
            <person name="Goodwin L."/>
            <person name="Pitluck S."/>
            <person name="Clum A."/>
            <person name="Larimer F."/>
            <person name="Land M."/>
            <person name="Hauser L."/>
            <person name="Kyrpides N."/>
            <person name="Mikhailova N."/>
            <person name="Kayluzhnaya M."/>
            <person name="Chistoserdova L."/>
        </authorList>
    </citation>
    <scope>NUCLEOTIDE SEQUENCE [LARGE SCALE GENOMIC DNA]</scope>
    <source>
        <strain evidence="4">SIP3-4</strain>
    </source>
</reference>
<keyword evidence="1" id="KW-0732">Signal</keyword>
<dbReference type="RefSeq" id="WP_015830974.1">
    <property type="nucleotide sequence ID" value="NC_012969.1"/>
</dbReference>
<proteinExistence type="predicted"/>
<accession>C6XAU3</accession>
<feature type="domain" description="MoaF-like" evidence="2">
    <location>
        <begin position="29"/>
        <end position="118"/>
    </location>
</feature>
<name>C6XAU3_METGS</name>
<evidence type="ECO:0000259" key="2">
    <source>
        <dbReference type="Pfam" id="PF22036"/>
    </source>
</evidence>
<evidence type="ECO:0000313" key="4">
    <source>
        <dbReference type="Proteomes" id="UP000002743"/>
    </source>
</evidence>
<dbReference type="KEGG" id="mei:Msip34_2476"/>
<gene>
    <name evidence="3" type="ordered locus">Msip34_2476</name>
</gene>
<keyword evidence="4" id="KW-1185">Reference proteome</keyword>
<dbReference type="OrthoDB" id="8537304at2"/>
<protein>
    <recommendedName>
        <fullName evidence="2">MoaF-like domain-containing protein</fullName>
    </recommendedName>
</protein>
<sequence precursor="true">MKHIRLFIISLLLASSPLYAQASEAYMGQFLYQYEGGNVYRVTVNDAKSMAWKCIAGSEKGAHGMETPERIKVDENIYFATWREKTGINVTQVIDLKNMKVYSTIIDGKERYVLSGKIVREK</sequence>
<dbReference type="eggNOG" id="ENOG5033F39">
    <property type="taxonomic scope" value="Bacteria"/>
</dbReference>
<evidence type="ECO:0000313" key="3">
    <source>
        <dbReference type="EMBL" id="ACT51713.1"/>
    </source>
</evidence>
<dbReference type="Proteomes" id="UP000002743">
    <property type="component" value="Chromosome"/>
</dbReference>
<dbReference type="EMBL" id="CP001674">
    <property type="protein sequence ID" value="ACT51713.1"/>
    <property type="molecule type" value="Genomic_DNA"/>
</dbReference>
<evidence type="ECO:0000256" key="1">
    <source>
        <dbReference type="SAM" id="SignalP"/>
    </source>
</evidence>
<reference evidence="3 4" key="2">
    <citation type="journal article" date="2011" name="J. Bacteriol.">
        <title>Genomes of three methylotrophs from a single niche uncover genetic and metabolic divergence of Methylophilaceae.</title>
        <authorList>
            <person name="Lapidus A."/>
            <person name="Clum A."/>
            <person name="Labutti K."/>
            <person name="Kaluzhnaya M.G."/>
            <person name="Lim S."/>
            <person name="Beck D.A."/>
            <person name="Glavina Del Rio T."/>
            <person name="Nolan M."/>
            <person name="Mavromatis K."/>
            <person name="Huntemann M."/>
            <person name="Lucas S."/>
            <person name="Lidstrom M.E."/>
            <person name="Ivanova N."/>
            <person name="Chistoserdova L."/>
        </authorList>
    </citation>
    <scope>NUCLEOTIDE SEQUENCE [LARGE SCALE GENOMIC DNA]</scope>
    <source>
        <strain evidence="3 4">SIP3-4</strain>
    </source>
</reference>
<feature type="chain" id="PRO_5002973678" description="MoaF-like domain-containing protein" evidence="1">
    <location>
        <begin position="21"/>
        <end position="122"/>
    </location>
</feature>